<dbReference type="PANTHER" id="PTHR33048">
    <property type="entry name" value="PTH11-LIKE INTEGRAL MEMBRANE PROTEIN (AFU_ORTHOLOGUE AFUA_5G11245)"/>
    <property type="match status" value="1"/>
</dbReference>
<feature type="transmembrane region" description="Helical" evidence="7">
    <location>
        <begin position="20"/>
        <end position="38"/>
    </location>
</feature>
<dbReference type="OrthoDB" id="10017208at2759"/>
<dbReference type="Pfam" id="PF20684">
    <property type="entry name" value="Fung_rhodopsin"/>
    <property type="match status" value="1"/>
</dbReference>
<protein>
    <recommendedName>
        <fullName evidence="8">Rhodopsin domain-containing protein</fullName>
    </recommendedName>
</protein>
<dbReference type="PANTHER" id="PTHR33048:SF47">
    <property type="entry name" value="INTEGRAL MEMBRANE PROTEIN-RELATED"/>
    <property type="match status" value="1"/>
</dbReference>
<dbReference type="EMBL" id="JAPQKT010000001">
    <property type="protein sequence ID" value="KAJ5242991.1"/>
    <property type="molecule type" value="Genomic_DNA"/>
</dbReference>
<dbReference type="GO" id="GO:0016020">
    <property type="term" value="C:membrane"/>
    <property type="evidence" value="ECO:0007669"/>
    <property type="project" value="UniProtKB-SubCell"/>
</dbReference>
<gene>
    <name evidence="9" type="ORF">N7469_001318</name>
</gene>
<evidence type="ECO:0000256" key="2">
    <source>
        <dbReference type="ARBA" id="ARBA00022692"/>
    </source>
</evidence>
<accession>A0A9W9PEK0</accession>
<keyword evidence="10" id="KW-1185">Reference proteome</keyword>
<keyword evidence="2 7" id="KW-0812">Transmembrane</keyword>
<feature type="compositionally biased region" description="Basic and acidic residues" evidence="6">
    <location>
        <begin position="326"/>
        <end position="335"/>
    </location>
</feature>
<comment type="similarity">
    <text evidence="5">Belongs to the SAT4 family.</text>
</comment>
<feature type="compositionally biased region" description="Polar residues" evidence="6">
    <location>
        <begin position="313"/>
        <end position="325"/>
    </location>
</feature>
<feature type="region of interest" description="Disordered" evidence="6">
    <location>
        <begin position="297"/>
        <end position="335"/>
    </location>
</feature>
<evidence type="ECO:0000313" key="9">
    <source>
        <dbReference type="EMBL" id="KAJ5242991.1"/>
    </source>
</evidence>
<feature type="domain" description="Rhodopsin" evidence="8">
    <location>
        <begin position="157"/>
        <end position="274"/>
    </location>
</feature>
<dbReference type="InterPro" id="IPR052337">
    <property type="entry name" value="SAT4-like"/>
</dbReference>
<proteinExistence type="inferred from homology"/>
<evidence type="ECO:0000256" key="6">
    <source>
        <dbReference type="SAM" id="MobiDB-lite"/>
    </source>
</evidence>
<dbReference type="InterPro" id="IPR049326">
    <property type="entry name" value="Rhodopsin_dom_fungi"/>
</dbReference>
<feature type="transmembrane region" description="Helical" evidence="7">
    <location>
        <begin position="50"/>
        <end position="69"/>
    </location>
</feature>
<reference evidence="9" key="2">
    <citation type="journal article" date="2023" name="IMA Fungus">
        <title>Comparative genomic study of the Penicillium genus elucidates a diverse pangenome and 15 lateral gene transfer events.</title>
        <authorList>
            <person name="Petersen C."/>
            <person name="Sorensen T."/>
            <person name="Nielsen M.R."/>
            <person name="Sondergaard T.E."/>
            <person name="Sorensen J.L."/>
            <person name="Fitzpatrick D.A."/>
            <person name="Frisvad J.C."/>
            <person name="Nielsen K.L."/>
        </authorList>
    </citation>
    <scope>NUCLEOTIDE SEQUENCE</scope>
    <source>
        <strain evidence="9">IBT 23319</strain>
    </source>
</reference>
<evidence type="ECO:0000256" key="4">
    <source>
        <dbReference type="ARBA" id="ARBA00023136"/>
    </source>
</evidence>
<evidence type="ECO:0000256" key="5">
    <source>
        <dbReference type="ARBA" id="ARBA00038359"/>
    </source>
</evidence>
<name>A0A9W9PEK0_PENCI</name>
<feature type="transmembrane region" description="Helical" evidence="7">
    <location>
        <begin position="142"/>
        <end position="161"/>
    </location>
</feature>
<keyword evidence="4 7" id="KW-0472">Membrane</keyword>
<reference evidence="9" key="1">
    <citation type="submission" date="2022-11" db="EMBL/GenBank/DDBJ databases">
        <authorList>
            <person name="Petersen C."/>
        </authorList>
    </citation>
    <scope>NUCLEOTIDE SEQUENCE</scope>
    <source>
        <strain evidence="9">IBT 23319</strain>
    </source>
</reference>
<dbReference type="Proteomes" id="UP001147733">
    <property type="component" value="Unassembled WGS sequence"/>
</dbReference>
<evidence type="ECO:0000256" key="3">
    <source>
        <dbReference type="ARBA" id="ARBA00022989"/>
    </source>
</evidence>
<comment type="caution">
    <text evidence="9">The sequence shown here is derived from an EMBL/GenBank/DDBJ whole genome shotgun (WGS) entry which is preliminary data.</text>
</comment>
<evidence type="ECO:0000313" key="10">
    <source>
        <dbReference type="Proteomes" id="UP001147733"/>
    </source>
</evidence>
<dbReference type="RefSeq" id="XP_056505995.1">
    <property type="nucleotide sequence ID" value="XM_056640238.1"/>
</dbReference>
<evidence type="ECO:0000259" key="8">
    <source>
        <dbReference type="Pfam" id="PF20684"/>
    </source>
</evidence>
<keyword evidence="3 7" id="KW-1133">Transmembrane helix</keyword>
<evidence type="ECO:0000256" key="7">
    <source>
        <dbReference type="SAM" id="Phobius"/>
    </source>
</evidence>
<dbReference type="GeneID" id="81379405"/>
<feature type="transmembrane region" description="Helical" evidence="7">
    <location>
        <begin position="209"/>
        <end position="230"/>
    </location>
</feature>
<comment type="subcellular location">
    <subcellularLocation>
        <location evidence="1">Membrane</location>
        <topology evidence="1">Multi-pass membrane protein</topology>
    </subcellularLocation>
</comment>
<sequence length="335" mass="37478">MAGSVPESSAGYDLDNLRHVVITSTCFAFILSTLAVGFRIISRKVNGTGLYLDDFLILGALVSLYYQSFQLSFTNGVSYSNMESQLQELFQCFCNGLGTHIVYLRPEQITVYLKTLCTGSILYTCCIGCIKLSILMLYRRLFPVESMDIVVWIVSAIVKLWNPMMPGGCLNMGRFYYGLQIPNIVTDAMILFMPMHAVWGLPISRAQRLGLSGIFIVGFLTLVFDIVRLVSLIDLSRSGSDITYNQVDPSVWTCIEPAVGIVAACLSNMRPLFKVVRERVWSRYVSTNASSRDDIAEKRNEKLSWTRDMPSPNGETMHTSTTLSNEETRHPHSPA</sequence>
<dbReference type="AlphaFoldDB" id="A0A9W9PEK0"/>
<evidence type="ECO:0000256" key="1">
    <source>
        <dbReference type="ARBA" id="ARBA00004141"/>
    </source>
</evidence>
<organism evidence="9 10">
    <name type="scientific">Penicillium citrinum</name>
    <dbReference type="NCBI Taxonomy" id="5077"/>
    <lineage>
        <taxon>Eukaryota</taxon>
        <taxon>Fungi</taxon>
        <taxon>Dikarya</taxon>
        <taxon>Ascomycota</taxon>
        <taxon>Pezizomycotina</taxon>
        <taxon>Eurotiomycetes</taxon>
        <taxon>Eurotiomycetidae</taxon>
        <taxon>Eurotiales</taxon>
        <taxon>Aspergillaceae</taxon>
        <taxon>Penicillium</taxon>
    </lineage>
</organism>
<feature type="transmembrane region" description="Helical" evidence="7">
    <location>
        <begin position="181"/>
        <end position="202"/>
    </location>
</feature>